<proteinExistence type="predicted"/>
<gene>
    <name evidence="1" type="ORF">CBM15_11275</name>
</gene>
<sequence length="322" mass="38063">MIIELLIDEVQEAQKYTNFVILMPTLPESYNLKNITLKKETNKQRSSIRYEIHSKGKVLRIKQFFYDWAIPVITADTNLIHQGKSFEIEGIVGFIGIDYKGNQAASFCRWFTNIELSVIAGIFDEKEILMILQSLKAVDNDSIRTIGEQSYTSCSYTARYNKSKWDTDDEVSRVTWYEANQKIRIEESLRINMPTTYNEFFLDSIGYKENETGSEHHFLYRSQEDFTNGFWLWIAPRELSDPLPQFTGHNIGTRQSWNIKKVRGSILNIPVNEIILCRQNTKYRSWMVHWEKDNYIYHFYSRASVKNNIREFQLLFLELYSK</sequence>
<evidence type="ECO:0000313" key="2">
    <source>
        <dbReference type="Proteomes" id="UP000196594"/>
    </source>
</evidence>
<dbReference type="Proteomes" id="UP000196594">
    <property type="component" value="Unassembled WGS sequence"/>
</dbReference>
<protein>
    <submittedName>
        <fullName evidence="1">Uncharacterized protein</fullName>
    </submittedName>
</protein>
<reference evidence="1 2" key="1">
    <citation type="journal article" date="2017" name="Int. J. Syst. Evol. Microbiol.">
        <title>Solibacillus kalamii sp. nov., isolated from a high-efficiency particulate arrestance filter system used in the International Space Station.</title>
        <authorList>
            <person name="Checinska Sielaff A."/>
            <person name="Kumar R.M."/>
            <person name="Pal D."/>
            <person name="Mayilraj S."/>
            <person name="Venkateswaran K."/>
        </authorList>
    </citation>
    <scope>NUCLEOTIDE SEQUENCE [LARGE SCALE GENOMIC DNA]</scope>
    <source>
        <strain evidence="1 2">ISSFR-015</strain>
    </source>
</reference>
<accession>A0ABX3ZGJ3</accession>
<comment type="caution">
    <text evidence="1">The sequence shown here is derived from an EMBL/GenBank/DDBJ whole genome shotgun (WGS) entry which is preliminary data.</text>
</comment>
<keyword evidence="2" id="KW-1185">Reference proteome</keyword>
<name>A0ABX3ZGJ3_9BACL</name>
<dbReference type="EMBL" id="NHNT01000007">
    <property type="protein sequence ID" value="OUZ38688.1"/>
    <property type="molecule type" value="Genomic_DNA"/>
</dbReference>
<organism evidence="1 2">
    <name type="scientific">Solibacillus kalamii</name>
    <dbReference type="NCBI Taxonomy" id="1748298"/>
    <lineage>
        <taxon>Bacteria</taxon>
        <taxon>Bacillati</taxon>
        <taxon>Bacillota</taxon>
        <taxon>Bacilli</taxon>
        <taxon>Bacillales</taxon>
        <taxon>Caryophanaceae</taxon>
        <taxon>Solibacillus</taxon>
    </lineage>
</organism>
<evidence type="ECO:0000313" key="1">
    <source>
        <dbReference type="EMBL" id="OUZ38688.1"/>
    </source>
</evidence>
<dbReference type="RefSeq" id="WP_087617589.1">
    <property type="nucleotide sequence ID" value="NZ_JAFBEY010000005.1"/>
</dbReference>